<evidence type="ECO:0000313" key="4">
    <source>
        <dbReference type="Proteomes" id="UP000199136"/>
    </source>
</evidence>
<dbReference type="Proteomes" id="UP000199136">
    <property type="component" value="Unassembled WGS sequence"/>
</dbReference>
<evidence type="ECO:0000259" key="2">
    <source>
        <dbReference type="Pfam" id="PF23988"/>
    </source>
</evidence>
<protein>
    <submittedName>
        <fullName evidence="3">Uncharacterized protein</fullName>
    </submittedName>
</protein>
<evidence type="ECO:0000313" key="3">
    <source>
        <dbReference type="EMBL" id="SFQ28391.1"/>
    </source>
</evidence>
<evidence type="ECO:0000259" key="1">
    <source>
        <dbReference type="Pfam" id="PF22007"/>
    </source>
</evidence>
<dbReference type="InterPro" id="IPR054216">
    <property type="entry name" value="DUF6930"/>
</dbReference>
<organism evidence="3 4">
    <name type="scientific">Desemzia incerta</name>
    <dbReference type="NCBI Taxonomy" id="82801"/>
    <lineage>
        <taxon>Bacteria</taxon>
        <taxon>Bacillati</taxon>
        <taxon>Bacillota</taxon>
        <taxon>Bacilli</taxon>
        <taxon>Lactobacillales</taxon>
        <taxon>Carnobacteriaceae</taxon>
        <taxon>Desemzia</taxon>
    </lineage>
</organism>
<dbReference type="EMBL" id="FOXW01000004">
    <property type="protein sequence ID" value="SFQ28391.1"/>
    <property type="molecule type" value="Genomic_DNA"/>
</dbReference>
<name>A0A1I5X8Z4_9LACT</name>
<proteinExistence type="predicted"/>
<dbReference type="STRING" id="82801.SAMN04488506_1276"/>
<feature type="domain" description="DUF6930" evidence="1">
    <location>
        <begin position="218"/>
        <end position="339"/>
    </location>
</feature>
<gene>
    <name evidence="3" type="ORF">SAMN04488506_1276</name>
</gene>
<dbReference type="Pfam" id="PF23988">
    <property type="entry name" value="DUF7309"/>
    <property type="match status" value="1"/>
</dbReference>
<dbReference type="AlphaFoldDB" id="A0A1I5X8Z4"/>
<dbReference type="Pfam" id="PF22007">
    <property type="entry name" value="DUF6930"/>
    <property type="match status" value="1"/>
</dbReference>
<dbReference type="InterPro" id="IPR055733">
    <property type="entry name" value="DUF7309"/>
</dbReference>
<accession>A0A1I5X8Z4</accession>
<keyword evidence="4" id="KW-1185">Reference proteome</keyword>
<sequence>MEAETRLFELAKQLYQAAFWEDYWDTDILALQLPGRTDPVFMSILGKTEDNYGFLFYRDLEELRYYFELVKQDQLKDAEATLDWLLIQNGLSLTYENRLDLPTEDYQRIKNSGVPFRGKKAWPLFLDYKPGYYPDPLAENEVPFMIDLLEKFMIMAEEYRTELDLYDTEENKESVFLRTYTEDGQFEDSMFVLPSDVLQGLAAQKYAKEPVKVTDFELRRVDQLRIGSSIWELELNYIAVPREGMDEERPRFSIMLMIIDAKSTEILLGELVEFEEIEKIQRLFIKVLLANDVKPPTVVVNVSRYHRISGILKELLKKLDIELVPVYKLPMISAVQNDMIEFFDEEDAE</sequence>
<feature type="domain" description="DUF7309" evidence="2">
    <location>
        <begin position="6"/>
        <end position="173"/>
    </location>
</feature>
<dbReference type="RefSeq" id="WP_092480329.1">
    <property type="nucleotide sequence ID" value="NZ_FOXW01000004.1"/>
</dbReference>
<dbReference type="OrthoDB" id="9801392at2"/>
<reference evidence="3 4" key="1">
    <citation type="submission" date="2016-10" db="EMBL/GenBank/DDBJ databases">
        <authorList>
            <person name="de Groot N.N."/>
        </authorList>
    </citation>
    <scope>NUCLEOTIDE SEQUENCE [LARGE SCALE GENOMIC DNA]</scope>
    <source>
        <strain evidence="3 4">DSM 20581</strain>
    </source>
</reference>